<feature type="domain" description="Ricin B lectin" evidence="11">
    <location>
        <begin position="431"/>
        <end position="551"/>
    </location>
</feature>
<keyword evidence="10" id="KW-0328">Glycosyltransferase</keyword>
<sequence length="571" mass="65870">MLPTTSDGHCKPDACVMLLLLPTHQVLRFKIYLMLIGTTIVALNRYSSQTQSLYSHGEFGRALLLSNLTDQEKQLEALGWQENAFNSFASDHISLNRSLPDVRNPSCRTLSYNLDSLPKASVIICFHNEAWSVLLRTVHSVLFRSPEQLLHEIILVDDASTQEHLHQPLDDYMKQLGKVKIIRANERQGLIRARLLGAHASQGAILIFLDSHCECTIGWMEPLISRINQNSTAVVCPVIDVINDRTFEYQYRTDDDSINVGGFDWSLIFNWHPMPASEHKRRKNDFDPVRSPTMAGGLFAIDRSFFERLGWYDPEFDIWGAENLELSFKTWMCGGTLEILPCSHVGHIFRSRSPYVWRTGVNVLRRNTIRLAEVWLDEYKQFYYQRTGHELGDYGDVSERKQLRQRLNCKSFDWYLKNVYPELFVPSQALFAGEIRNEATQLCIDSIADAKVIGQPLGVYLCHKMGGNQYWLMSKDNQIRREEYCFDHPKDDLITLYQCHNQKGNQYWIYDAGLAQIRHLMGKCIELNEQTRELRMSNCQPNNELQQWKFNSYTDSTSALASSVASRVSMQ</sequence>
<comment type="similarity">
    <text evidence="2 10">Belongs to the glycosyltransferase 2 family. GalNAc-T subfamily.</text>
</comment>
<comment type="caution">
    <text evidence="12">The sequence shown here is derived from an EMBL/GenBank/DDBJ whole genome shotgun (WGS) entry which is preliminary data.</text>
</comment>
<keyword evidence="9 10" id="KW-1015">Disulfide bond</keyword>
<dbReference type="CDD" id="cd23462">
    <property type="entry name" value="beta-trefoil_Ricin_Pgant9-like"/>
    <property type="match status" value="1"/>
</dbReference>
<evidence type="ECO:0000256" key="10">
    <source>
        <dbReference type="RuleBase" id="RU361242"/>
    </source>
</evidence>
<keyword evidence="6" id="KW-1133">Transmembrane helix</keyword>
<evidence type="ECO:0000256" key="4">
    <source>
        <dbReference type="ARBA" id="ARBA00022734"/>
    </source>
</evidence>
<dbReference type="PANTHER" id="PTHR11675">
    <property type="entry name" value="N-ACETYLGALACTOSAMINYLTRANSFERASE"/>
    <property type="match status" value="1"/>
</dbReference>
<evidence type="ECO:0000313" key="13">
    <source>
        <dbReference type="Proteomes" id="UP000825002"/>
    </source>
</evidence>
<dbReference type="SUPFAM" id="SSF53448">
    <property type="entry name" value="Nucleotide-diphospho-sugar transferases"/>
    <property type="match status" value="1"/>
</dbReference>
<keyword evidence="10" id="KW-0464">Manganese</keyword>
<gene>
    <name evidence="12" type="primary">Pgant9</name>
    <name evidence="12" type="ORF">GZH46_00963</name>
</gene>
<dbReference type="PROSITE" id="PS50231">
    <property type="entry name" value="RICIN_B_LECTIN"/>
    <property type="match status" value="1"/>
</dbReference>
<dbReference type="Pfam" id="PF00652">
    <property type="entry name" value="Ricin_B_lectin"/>
    <property type="match status" value="1"/>
</dbReference>
<dbReference type="InterPro" id="IPR045885">
    <property type="entry name" value="GalNAc-T"/>
</dbReference>
<keyword evidence="7 10" id="KW-0333">Golgi apparatus</keyword>
<dbReference type="InterPro" id="IPR000772">
    <property type="entry name" value="Ricin_B_lectin"/>
</dbReference>
<reference evidence="12 13" key="1">
    <citation type="submission" date="2020-10" db="EMBL/GenBank/DDBJ databases">
        <authorList>
            <person name="Klimov P.B."/>
            <person name="Dyachkov S.M."/>
            <person name="Chetverikov P.E."/>
        </authorList>
    </citation>
    <scope>NUCLEOTIDE SEQUENCE [LARGE SCALE GENOMIC DNA]</scope>
    <source>
        <strain evidence="12">BMOC 18-1129-001#AD2665</strain>
        <tissue evidence="12">Entire mites</tissue>
    </source>
</reference>
<comment type="subcellular location">
    <subcellularLocation>
        <location evidence="1 10">Golgi apparatus membrane</location>
        <topology evidence="1 10">Single-pass type II membrane protein</topology>
    </subcellularLocation>
</comment>
<evidence type="ECO:0000313" key="12">
    <source>
        <dbReference type="EMBL" id="KAG9510500.1"/>
    </source>
</evidence>
<comment type="pathway">
    <text evidence="10">Protein modification; protein glycosylation.</text>
</comment>
<keyword evidence="10" id="KW-0808">Transferase</keyword>
<dbReference type="CDD" id="cd02510">
    <property type="entry name" value="pp-GalNAc-T"/>
    <property type="match status" value="1"/>
</dbReference>
<name>A0ABQ7SAP2_9ACAR</name>
<comment type="cofactor">
    <cofactor evidence="10">
        <name>Mn(2+)</name>
        <dbReference type="ChEBI" id="CHEBI:29035"/>
    </cofactor>
</comment>
<dbReference type="InterPro" id="IPR001173">
    <property type="entry name" value="Glyco_trans_2-like"/>
</dbReference>
<dbReference type="PANTHER" id="PTHR11675:SF131">
    <property type="entry name" value="POLYPEPTIDE N-ACETYLGALACTOSAMINYLTRANSFERASE 9-RELATED"/>
    <property type="match status" value="1"/>
</dbReference>
<evidence type="ECO:0000256" key="1">
    <source>
        <dbReference type="ARBA" id="ARBA00004323"/>
    </source>
</evidence>
<evidence type="ECO:0000256" key="7">
    <source>
        <dbReference type="ARBA" id="ARBA00023034"/>
    </source>
</evidence>
<keyword evidence="8" id="KW-0472">Membrane</keyword>
<accession>A0ABQ7SAP2</accession>
<evidence type="ECO:0000256" key="6">
    <source>
        <dbReference type="ARBA" id="ARBA00022989"/>
    </source>
</evidence>
<proteinExistence type="inferred from homology"/>
<dbReference type="Gene3D" id="2.80.10.50">
    <property type="match status" value="1"/>
</dbReference>
<feature type="non-terminal residue" evidence="12">
    <location>
        <position position="1"/>
    </location>
</feature>
<dbReference type="InterPro" id="IPR029044">
    <property type="entry name" value="Nucleotide-diphossugar_trans"/>
</dbReference>
<protein>
    <recommendedName>
        <fullName evidence="10">Polypeptide N-acetylgalactosaminyltransferase</fullName>
        <ecNumber evidence="10">2.4.1.-</ecNumber>
    </recommendedName>
    <alternativeName>
        <fullName evidence="10">Protein-UDP acetylgalactosaminyltransferase</fullName>
    </alternativeName>
</protein>
<keyword evidence="13" id="KW-1185">Reference proteome</keyword>
<evidence type="ECO:0000256" key="5">
    <source>
        <dbReference type="ARBA" id="ARBA00022968"/>
    </source>
</evidence>
<evidence type="ECO:0000259" key="11">
    <source>
        <dbReference type="SMART" id="SM00458"/>
    </source>
</evidence>
<evidence type="ECO:0000256" key="3">
    <source>
        <dbReference type="ARBA" id="ARBA00022692"/>
    </source>
</evidence>
<dbReference type="EMBL" id="JAIFTH010000132">
    <property type="protein sequence ID" value="KAG9510500.1"/>
    <property type="molecule type" value="Genomic_DNA"/>
</dbReference>
<dbReference type="Gene3D" id="3.90.550.10">
    <property type="entry name" value="Spore Coat Polysaccharide Biosynthesis Protein SpsA, Chain A"/>
    <property type="match status" value="1"/>
</dbReference>
<evidence type="ECO:0000256" key="2">
    <source>
        <dbReference type="ARBA" id="ARBA00005680"/>
    </source>
</evidence>
<dbReference type="EC" id="2.4.1.-" evidence="10"/>
<dbReference type="SUPFAM" id="SSF50370">
    <property type="entry name" value="Ricin B-like lectins"/>
    <property type="match status" value="1"/>
</dbReference>
<dbReference type="Proteomes" id="UP000825002">
    <property type="component" value="Unassembled WGS sequence"/>
</dbReference>
<organism evidence="12 13">
    <name type="scientific">Fragariocoptes setiger</name>
    <dbReference type="NCBI Taxonomy" id="1670756"/>
    <lineage>
        <taxon>Eukaryota</taxon>
        <taxon>Metazoa</taxon>
        <taxon>Ecdysozoa</taxon>
        <taxon>Arthropoda</taxon>
        <taxon>Chelicerata</taxon>
        <taxon>Arachnida</taxon>
        <taxon>Acari</taxon>
        <taxon>Acariformes</taxon>
        <taxon>Trombidiformes</taxon>
        <taxon>Prostigmata</taxon>
        <taxon>Eupodina</taxon>
        <taxon>Eriophyoidea</taxon>
        <taxon>Phytoptidae</taxon>
        <taxon>Fragariocoptes</taxon>
    </lineage>
</organism>
<dbReference type="Pfam" id="PF00535">
    <property type="entry name" value="Glycos_transf_2"/>
    <property type="match status" value="1"/>
</dbReference>
<dbReference type="SMART" id="SM00458">
    <property type="entry name" value="RICIN"/>
    <property type="match status" value="1"/>
</dbReference>
<evidence type="ECO:0000256" key="9">
    <source>
        <dbReference type="ARBA" id="ARBA00023157"/>
    </source>
</evidence>
<dbReference type="InterPro" id="IPR035992">
    <property type="entry name" value="Ricin_B-like_lectins"/>
</dbReference>
<evidence type="ECO:0000256" key="8">
    <source>
        <dbReference type="ARBA" id="ARBA00023136"/>
    </source>
</evidence>
<keyword evidence="3" id="KW-0812">Transmembrane</keyword>
<keyword evidence="4 10" id="KW-0430">Lectin</keyword>
<keyword evidence="5" id="KW-0735">Signal-anchor</keyword>